<dbReference type="Proteomes" id="UP000007487">
    <property type="component" value="Chromosome"/>
</dbReference>
<protein>
    <submittedName>
        <fullName evidence="1">Polyphosphate--glucose phosphotransferase</fullName>
        <ecNumber evidence="1">2.7.1.63</ecNumber>
    </submittedName>
</protein>
<dbReference type="Pfam" id="PF00480">
    <property type="entry name" value="ROK"/>
    <property type="match status" value="1"/>
</dbReference>
<dbReference type="eggNOG" id="COG1940">
    <property type="taxonomic scope" value="Bacteria"/>
</dbReference>
<organism evidence="1 2">
    <name type="scientific">Cellulophaga lytica (strain ATCC 23178 / DSM 7489 / JCM 8516 / NBRC 14961 / NCIMB 1423 / VKM B-1433 / Cy l20)</name>
    <dbReference type="NCBI Taxonomy" id="867900"/>
    <lineage>
        <taxon>Bacteria</taxon>
        <taxon>Pseudomonadati</taxon>
        <taxon>Bacteroidota</taxon>
        <taxon>Flavobacteriia</taxon>
        <taxon>Flavobacteriales</taxon>
        <taxon>Flavobacteriaceae</taxon>
        <taxon>Cellulophaga</taxon>
    </lineage>
</organism>
<dbReference type="KEGG" id="cly:Celly_2272"/>
<dbReference type="PANTHER" id="PTHR18964:SF146">
    <property type="entry name" value="POLYPHOSPHATE GLUCOKINASE"/>
    <property type="match status" value="1"/>
</dbReference>
<dbReference type="AlphaFoldDB" id="F0RGA1"/>
<dbReference type="NCBIfam" id="NF045942">
    <property type="entry name" value="PolPhglucPhase"/>
    <property type="match status" value="1"/>
</dbReference>
<accession>F0RGA1</accession>
<dbReference type="PANTHER" id="PTHR18964">
    <property type="entry name" value="ROK (REPRESSOR, ORF, KINASE) FAMILY"/>
    <property type="match status" value="1"/>
</dbReference>
<keyword evidence="2" id="KW-1185">Reference proteome</keyword>
<dbReference type="SUPFAM" id="SSF53067">
    <property type="entry name" value="Actin-like ATPase domain"/>
    <property type="match status" value="1"/>
</dbReference>
<evidence type="ECO:0000313" key="1">
    <source>
        <dbReference type="EMBL" id="ADY30092.1"/>
    </source>
</evidence>
<dbReference type="GO" id="GO:0047330">
    <property type="term" value="F:polyphosphate-glucose phosphotransferase activity"/>
    <property type="evidence" value="ECO:0007669"/>
    <property type="project" value="UniProtKB-EC"/>
</dbReference>
<dbReference type="CDD" id="cd24058">
    <property type="entry name" value="ASKHA_NBD_ROK_PPGK"/>
    <property type="match status" value="1"/>
</dbReference>
<reference evidence="1 2" key="1">
    <citation type="journal article" date="2011" name="Stand. Genomic Sci.">
        <title>Complete genome sequence of Cellulophaga lytica type strain (LIM- 21).</title>
        <authorList>
            <person name="Pati A."/>
            <person name="Abt B."/>
            <person name="Teshima H."/>
            <person name="Nolan M."/>
            <person name="Lapidus A."/>
            <person name="Lucas S."/>
            <person name="Hammon N."/>
            <person name="Deshpande S."/>
            <person name="Cheng J.F."/>
            <person name="Tapia R."/>
            <person name="Han C."/>
            <person name="Goodwin L."/>
            <person name="Pitluck S."/>
            <person name="Liolios K."/>
            <person name="Pagani I."/>
            <person name="Mavromatis K."/>
            <person name="Ovchinikova G."/>
            <person name="Chen A."/>
            <person name="Palaniappan K."/>
            <person name="Land M."/>
            <person name="Hauser L."/>
            <person name="Jeffries C.D."/>
            <person name="Detter J.C."/>
            <person name="Brambilla E.M."/>
            <person name="Kannan K.P."/>
            <person name="Rohde M."/>
            <person name="Spring S."/>
            <person name="Goker M."/>
            <person name="Woyke T."/>
            <person name="Bristow J."/>
            <person name="Eisen J.A."/>
            <person name="Markowitz V."/>
            <person name="Hugenholtz P."/>
            <person name="Kyrpides N.C."/>
            <person name="Klenk H.P."/>
            <person name="Ivanova N."/>
        </authorList>
    </citation>
    <scope>NUCLEOTIDE SEQUENCE [LARGE SCALE GENOMIC DNA]</scope>
    <source>
        <strain evidence="2">ATCC 23178 / DSM 7489 / JCM 8516 / NBRC 14961 / NCIMB 1423 / VKM B-1433 / Cy l20</strain>
    </source>
</reference>
<dbReference type="InterPro" id="IPR000600">
    <property type="entry name" value="ROK"/>
</dbReference>
<dbReference type="OrthoDB" id="3572539at2"/>
<dbReference type="EC" id="2.7.1.63" evidence="1"/>
<evidence type="ECO:0000313" key="2">
    <source>
        <dbReference type="Proteomes" id="UP000007487"/>
    </source>
</evidence>
<dbReference type="InterPro" id="IPR043129">
    <property type="entry name" value="ATPase_NBD"/>
</dbReference>
<name>F0RGA1_CELLC</name>
<dbReference type="RefSeq" id="WP_013621835.1">
    <property type="nucleotide sequence ID" value="NC_015167.1"/>
</dbReference>
<sequence length="253" mass="27730">MEVLGIDIGGSGIKGALVNVKTGEKITERFRIPTPPTKKPKEMAKVVKKIIKHFNYNGPVGCGFPTLIKNGICKTPGNLHKKWVDTDVTKLFSETTGLPFTVINDADAACYAEMNYGVGKELKGFVIMITVGTGLGSSAYLDGKLIPNFELGQIPYKKHKKIELWAADSARQREELSFKKWGKRLNTFLQYVELLVAPDTIVIGGGISKEFDKFSKHIKINTPVIPAVLENHAGIIGAASATIKNKKHKKKPL</sequence>
<dbReference type="HOGENOM" id="CLU_065796_0_0_10"/>
<keyword evidence="1" id="KW-0808">Transferase</keyword>
<dbReference type="STRING" id="867900.Celly_2272"/>
<proteinExistence type="predicted"/>
<dbReference type="EMBL" id="CP002534">
    <property type="protein sequence ID" value="ADY30092.1"/>
    <property type="molecule type" value="Genomic_DNA"/>
</dbReference>
<gene>
    <name evidence="1" type="ordered locus">Celly_2272</name>
</gene>
<dbReference type="Gene3D" id="3.30.420.40">
    <property type="match status" value="2"/>
</dbReference>